<evidence type="ECO:0000256" key="2">
    <source>
        <dbReference type="ARBA" id="ARBA00007012"/>
    </source>
</evidence>
<comment type="similarity">
    <text evidence="2 17">Belongs to the complex I subunit 2 family.</text>
</comment>
<organism evidence="19">
    <name type="scientific">Phascolosoma pacificum</name>
    <dbReference type="NCBI Taxonomy" id="1634976"/>
    <lineage>
        <taxon>Eukaryota</taxon>
        <taxon>Metazoa</taxon>
        <taxon>Spiralia</taxon>
        <taxon>Lophotrochozoa</taxon>
        <taxon>Annelida</taxon>
        <taxon>Sipuncula</taxon>
        <taxon>Phascolosomatidea</taxon>
        <taxon>Phascolosomatiformes</taxon>
        <taxon>Phascolosomatidae</taxon>
        <taxon>Phascolosoma</taxon>
    </lineage>
</organism>
<dbReference type="CTD" id="4536"/>
<keyword evidence="14 17" id="KW-0496">Mitochondrion</keyword>
<keyword evidence="7 17" id="KW-0812">Transmembrane</keyword>
<keyword evidence="13 17" id="KW-0830">Ubiquinone</keyword>
<evidence type="ECO:0000256" key="10">
    <source>
        <dbReference type="ARBA" id="ARBA00022982"/>
    </source>
</evidence>
<dbReference type="GO" id="GO:0005743">
    <property type="term" value="C:mitochondrial inner membrane"/>
    <property type="evidence" value="ECO:0007669"/>
    <property type="project" value="UniProtKB-SubCell"/>
</dbReference>
<evidence type="ECO:0000256" key="6">
    <source>
        <dbReference type="ARBA" id="ARBA00022660"/>
    </source>
</evidence>
<evidence type="ECO:0000256" key="3">
    <source>
        <dbReference type="ARBA" id="ARBA00012944"/>
    </source>
</evidence>
<evidence type="ECO:0000256" key="13">
    <source>
        <dbReference type="ARBA" id="ARBA00023075"/>
    </source>
</evidence>
<evidence type="ECO:0000256" key="11">
    <source>
        <dbReference type="ARBA" id="ARBA00022989"/>
    </source>
</evidence>
<comment type="function">
    <text evidence="17">Core subunit of the mitochondrial membrane respiratory chain NADH dehydrogenase (Complex I) which catalyzes electron transfer from NADH through the respiratory chain, using ubiquinone as an electron acceptor. Essential for the catalytic activity and assembly of complex I.</text>
</comment>
<reference evidence="19" key="1">
    <citation type="submission" date="2016-02" db="EMBL/GenBank/DDBJ databases">
        <authorList>
            <person name="Wen L."/>
            <person name="He K."/>
            <person name="Yang H."/>
        </authorList>
    </citation>
    <scope>NUCLEOTIDE SEQUENCE</scope>
</reference>
<keyword evidence="10 17" id="KW-0249">Electron transport</keyword>
<keyword evidence="11 17" id="KW-1133">Transmembrane helix</keyword>
<dbReference type="InterPro" id="IPR050175">
    <property type="entry name" value="Complex_I_Subunit_2"/>
</dbReference>
<protein>
    <recommendedName>
        <fullName evidence="4 17">NADH-ubiquinone oxidoreductase chain 2</fullName>
        <ecNumber evidence="3 17">7.1.1.2</ecNumber>
    </recommendedName>
</protein>
<dbReference type="PRINTS" id="PR01436">
    <property type="entry name" value="NADHDHGNASE2"/>
</dbReference>
<evidence type="ECO:0000256" key="12">
    <source>
        <dbReference type="ARBA" id="ARBA00023027"/>
    </source>
</evidence>
<name>A0A1D8BET9_9ANNE</name>
<dbReference type="InterPro" id="IPR003917">
    <property type="entry name" value="NADH_UbQ_OxRdtase_chain2"/>
</dbReference>
<dbReference type="Pfam" id="PF00361">
    <property type="entry name" value="Proton_antipo_M"/>
    <property type="match status" value="2"/>
</dbReference>
<evidence type="ECO:0000256" key="8">
    <source>
        <dbReference type="ARBA" id="ARBA00022792"/>
    </source>
</evidence>
<keyword evidence="8 17" id="KW-0999">Mitochondrion inner membrane</keyword>
<keyword evidence="9 17" id="KW-1278">Translocase</keyword>
<dbReference type="GeneID" id="29292004"/>
<evidence type="ECO:0000256" key="5">
    <source>
        <dbReference type="ARBA" id="ARBA00022448"/>
    </source>
</evidence>
<keyword evidence="12 17" id="KW-0520">NAD</keyword>
<feature type="transmembrane region" description="Helical" evidence="17">
    <location>
        <begin position="247"/>
        <end position="274"/>
    </location>
</feature>
<proteinExistence type="inferred from homology"/>
<feature type="transmembrane region" description="Helical" evidence="17">
    <location>
        <begin position="295"/>
        <end position="318"/>
    </location>
</feature>
<evidence type="ECO:0000256" key="4">
    <source>
        <dbReference type="ARBA" id="ARBA00021008"/>
    </source>
</evidence>
<dbReference type="InterPro" id="IPR001750">
    <property type="entry name" value="ND/Mrp_TM"/>
</dbReference>
<feature type="transmembrane region" description="Helical" evidence="17">
    <location>
        <begin position="140"/>
        <end position="159"/>
    </location>
</feature>
<keyword evidence="6 17" id="KW-0679">Respiratory chain</keyword>
<evidence type="ECO:0000256" key="16">
    <source>
        <dbReference type="ARBA" id="ARBA00049551"/>
    </source>
</evidence>
<evidence type="ECO:0000256" key="17">
    <source>
        <dbReference type="RuleBase" id="RU003403"/>
    </source>
</evidence>
<feature type="transmembrane region" description="Helical" evidence="17">
    <location>
        <begin position="214"/>
        <end position="235"/>
    </location>
</feature>
<dbReference type="GO" id="GO:0008137">
    <property type="term" value="F:NADH dehydrogenase (ubiquinone) activity"/>
    <property type="evidence" value="ECO:0007669"/>
    <property type="project" value="UniProtKB-EC"/>
</dbReference>
<dbReference type="EC" id="7.1.1.2" evidence="3 17"/>
<gene>
    <name evidence="19" type="primary">ND2</name>
</gene>
<evidence type="ECO:0000256" key="14">
    <source>
        <dbReference type="ARBA" id="ARBA00023128"/>
    </source>
</evidence>
<evidence type="ECO:0000256" key="9">
    <source>
        <dbReference type="ARBA" id="ARBA00022967"/>
    </source>
</evidence>
<dbReference type="RefSeq" id="YP_009308168.1">
    <property type="nucleotide sequence ID" value="NC_031412.1"/>
</dbReference>
<evidence type="ECO:0000313" key="19">
    <source>
        <dbReference type="EMBL" id="AOS53048.1"/>
    </source>
</evidence>
<feature type="transmembrane region" description="Helical" evidence="17">
    <location>
        <begin position="7"/>
        <end position="23"/>
    </location>
</feature>
<evidence type="ECO:0000259" key="18">
    <source>
        <dbReference type="Pfam" id="PF00361"/>
    </source>
</evidence>
<feature type="domain" description="NADH:quinone oxidoreductase/Mrp antiporter transmembrane" evidence="18">
    <location>
        <begin position="86"/>
        <end position="268"/>
    </location>
</feature>
<dbReference type="PANTHER" id="PTHR46552">
    <property type="entry name" value="NADH-UBIQUINONE OXIDOREDUCTASE CHAIN 2"/>
    <property type="match status" value="1"/>
</dbReference>
<evidence type="ECO:0000256" key="15">
    <source>
        <dbReference type="ARBA" id="ARBA00023136"/>
    </source>
</evidence>
<comment type="catalytic activity">
    <reaction evidence="16 17">
        <text>a ubiquinone + NADH + 5 H(+)(in) = a ubiquinol + NAD(+) + 4 H(+)(out)</text>
        <dbReference type="Rhea" id="RHEA:29091"/>
        <dbReference type="Rhea" id="RHEA-COMP:9565"/>
        <dbReference type="Rhea" id="RHEA-COMP:9566"/>
        <dbReference type="ChEBI" id="CHEBI:15378"/>
        <dbReference type="ChEBI" id="CHEBI:16389"/>
        <dbReference type="ChEBI" id="CHEBI:17976"/>
        <dbReference type="ChEBI" id="CHEBI:57540"/>
        <dbReference type="ChEBI" id="CHEBI:57945"/>
        <dbReference type="EC" id="7.1.1.2"/>
    </reaction>
</comment>
<dbReference type="EMBL" id="KU820989">
    <property type="protein sequence ID" value="AOS53048.1"/>
    <property type="molecule type" value="Genomic_DNA"/>
</dbReference>
<sequence>MFLLFPYTCLFTFFLFLSTVMIISSPNWLMAWLSMELNLLSFIPMMMSSKSLRELESTTKYFFAQSLGSILILLSAFSAFPGASNLTLLGLLLKLGLAPLHFWFPATMTGISWEMCMLISTWQKFPILALLSLLSPSHQTLFLITSGLSVMVAGIMGLNQTQLRTLLAYSSIAHTGWVMALMSLSSSASWIYFCIYVMITLSTMMFLKESNALFFWSTNHAPFLLLLLFLSLSGLPPFSGFAIKLGAISLLSTISIPFTILMILGSLLSLYFYLSLSFNFLFRSFYPLMKTLNTTFAPSLLISLSLFSFLLTSNLFLFY</sequence>
<dbReference type="AlphaFoldDB" id="A0A1D8BET9"/>
<evidence type="ECO:0000256" key="1">
    <source>
        <dbReference type="ARBA" id="ARBA00004448"/>
    </source>
</evidence>
<evidence type="ECO:0000256" key="7">
    <source>
        <dbReference type="ARBA" id="ARBA00022692"/>
    </source>
</evidence>
<keyword evidence="15 17" id="KW-0472">Membrane</keyword>
<accession>A0A1D8BET9</accession>
<dbReference type="PANTHER" id="PTHR46552:SF1">
    <property type="entry name" value="NADH-UBIQUINONE OXIDOREDUCTASE CHAIN 2"/>
    <property type="match status" value="1"/>
</dbReference>
<dbReference type="GO" id="GO:0006120">
    <property type="term" value="P:mitochondrial electron transport, NADH to ubiquinone"/>
    <property type="evidence" value="ECO:0007669"/>
    <property type="project" value="InterPro"/>
</dbReference>
<geneLocation type="mitochondrion" evidence="19"/>
<comment type="subcellular location">
    <subcellularLocation>
        <location evidence="1 17">Mitochondrion inner membrane</location>
        <topology evidence="1 17">Multi-pass membrane protein</topology>
    </subcellularLocation>
</comment>
<feature type="domain" description="NADH:quinone oxidoreductase/Mrp antiporter transmembrane" evidence="18">
    <location>
        <begin position="25"/>
        <end position="80"/>
    </location>
</feature>
<keyword evidence="5" id="KW-0813">Transport</keyword>
<feature type="transmembrane region" description="Helical" evidence="17">
    <location>
        <begin position="190"/>
        <end position="207"/>
    </location>
</feature>